<evidence type="ECO:0000313" key="2">
    <source>
        <dbReference type="Proteomes" id="UP000216339"/>
    </source>
</evidence>
<protein>
    <submittedName>
        <fullName evidence="1">Uncharacterized protein</fullName>
    </submittedName>
</protein>
<proteinExistence type="predicted"/>
<name>A0A271IXI7_9BACT</name>
<gene>
    <name evidence="1" type="ORF">BSZ37_04915</name>
</gene>
<evidence type="ECO:0000313" key="1">
    <source>
        <dbReference type="EMBL" id="PAP75830.1"/>
    </source>
</evidence>
<comment type="caution">
    <text evidence="1">The sequence shown here is derived from an EMBL/GenBank/DDBJ whole genome shotgun (WGS) entry which is preliminary data.</text>
</comment>
<dbReference type="Proteomes" id="UP000216339">
    <property type="component" value="Unassembled WGS sequence"/>
</dbReference>
<reference evidence="1 2" key="1">
    <citation type="submission" date="2016-11" db="EMBL/GenBank/DDBJ databases">
        <title>Study of marine rhodopsin-containing bacteria.</title>
        <authorList>
            <person name="Yoshizawa S."/>
            <person name="Kumagai Y."/>
            <person name="Kogure K."/>
        </authorList>
    </citation>
    <scope>NUCLEOTIDE SEQUENCE [LARGE SCALE GENOMIC DNA]</scope>
    <source>
        <strain evidence="1 2">SAORIC-28</strain>
    </source>
</reference>
<keyword evidence="2" id="KW-1185">Reference proteome</keyword>
<organism evidence="1 2">
    <name type="scientific">Rubrivirga marina</name>
    <dbReference type="NCBI Taxonomy" id="1196024"/>
    <lineage>
        <taxon>Bacteria</taxon>
        <taxon>Pseudomonadati</taxon>
        <taxon>Rhodothermota</taxon>
        <taxon>Rhodothermia</taxon>
        <taxon>Rhodothermales</taxon>
        <taxon>Rubricoccaceae</taxon>
        <taxon>Rubrivirga</taxon>
    </lineage>
</organism>
<dbReference type="EMBL" id="MQWD01000001">
    <property type="protein sequence ID" value="PAP75830.1"/>
    <property type="molecule type" value="Genomic_DNA"/>
</dbReference>
<dbReference type="AlphaFoldDB" id="A0A271IXI7"/>
<accession>A0A271IXI7</accession>
<sequence>MTQKALVVTVGPTGARTASLDDLDQHLRAGWRVAQTSPMGGGGATDGFAALVVLERAGETEAEMLLESVEEELEGDGAPDEIQDPVLRQIVEDDDVESRFR</sequence>
<dbReference type="RefSeq" id="WP_179299477.1">
    <property type="nucleotide sequence ID" value="NZ_MQWD01000001.1"/>
</dbReference>